<proteinExistence type="inferred from homology"/>
<accession>A0A8H3IZ35</accession>
<feature type="compositionally biased region" description="Gly residues" evidence="4">
    <location>
        <begin position="1211"/>
        <end position="1225"/>
    </location>
</feature>
<feature type="region of interest" description="Disordered" evidence="4">
    <location>
        <begin position="1013"/>
        <end position="1078"/>
    </location>
</feature>
<comment type="similarity">
    <text evidence="2">Belongs to the RRP12 family.</text>
</comment>
<protein>
    <recommendedName>
        <fullName evidence="9">Ribosomal RNA-processing protein 12-like conserved domain-containing protein</fullName>
    </recommendedName>
</protein>
<evidence type="ECO:0000259" key="5">
    <source>
        <dbReference type="Pfam" id="PF08161"/>
    </source>
</evidence>
<dbReference type="OrthoDB" id="2192888at2759"/>
<dbReference type="EMBL" id="CAJPDS010000073">
    <property type="protein sequence ID" value="CAF9934194.1"/>
    <property type="molecule type" value="Genomic_DNA"/>
</dbReference>
<dbReference type="Gene3D" id="1.25.10.10">
    <property type="entry name" value="Leucine-rich Repeat Variant"/>
    <property type="match status" value="1"/>
</dbReference>
<evidence type="ECO:0000256" key="1">
    <source>
        <dbReference type="ARBA" id="ARBA00004123"/>
    </source>
</evidence>
<feature type="compositionally biased region" description="Basic and acidic residues" evidence="4">
    <location>
        <begin position="1174"/>
        <end position="1184"/>
    </location>
</feature>
<reference evidence="7" key="1">
    <citation type="submission" date="2021-03" db="EMBL/GenBank/DDBJ databases">
        <authorList>
            <person name="Tagirdzhanova G."/>
        </authorList>
    </citation>
    <scope>NUCLEOTIDE SEQUENCE</scope>
</reference>
<evidence type="ECO:0000313" key="7">
    <source>
        <dbReference type="EMBL" id="CAF9934194.1"/>
    </source>
</evidence>
<dbReference type="AlphaFoldDB" id="A0A8H3IZ35"/>
<keyword evidence="3" id="KW-0539">Nucleus</keyword>
<name>A0A8H3IZ35_9LECA</name>
<dbReference type="InterPro" id="IPR011989">
    <property type="entry name" value="ARM-like"/>
</dbReference>
<sequence length="1267" mass="138358">MALADKLNKIRSPKLQNQRERISDDRKTAIVLSAVEDTLKDQKCDFTPTAYFAALLALLSQSISSSQGIINKELATSVVYLLDHVTSYVPVALLRTKFSQILTSLAPALNPADIEAPLLRSSIGCLESLLVAQDSAAWALPPGQVGPRRALAGLLTLAVDHRPKVRKRAQDAVIYVLKSPPPSPAIDHPAADMCAETALRAFNDLLAADKTKKRKIKGHKQDDQNAPGLMHALQLIKTIAGASGGWPSKKIEALCEVLMTVSRSTNDFLTMAALETFEIMFAGMANESSSSKLPRMMEAISELRPSQNDSQLLPPWIAVISRGYDVLAQVEPEETFQKLPEFFELISGYLASASHSIRVSASECLISFFVNCVPNSVILEPSVYDEKTLERLAKLTTNLLNVRFQAAWMEVFNVLSAFFTALRWRSRPIAGEIIQTIGELRSNESFNGKKEADSVLGKAIEAMGPEAVLQLLPLNLANPKTGQAGRAWLLPVLRDHVTNTNLAHFRSEFVPLSETMFRRVLDRGDSEKTMQIKIFETLVQQIWALLPGYCSLPLDMVVAFDQSFAELLSNVLYMQTELRVDVCKALQSLVESNQELLSSEASASDLLIQRRMSKADAQNNLDRLSSFASNFLSVLFNVYGQTLPQFRGHILQCISAFLSITPLHELSDTFTKVITLLEPALAEATPQTQASKQKQRQSTTEKVPSQLHSLMDLVVTISSYLPRPTYPSLFSTAALILPRSSDPQLQKKAYKLLPRLATSATGTLALQERNADLQALLLSTAASATTPCRHDRLSAIATVITHLPASDLHFIPSILSEVVISAKEVNEKARSAAFDLLILMATKMSAGGTIAQSKIPHMDASAPDVAASLEEFFTMVSAGLVGSTPHMVSASVTALTRILYEFHAQLSKATVEDMLETISLFLTSASREIVRSVLGFVKVAIISLPTALLQPRLQTLLPGLMSWSREHKAQFRAKVKHILERAIRRFGYAEVERWTPEGDRKFLANIRKAKDRAKRKKAEGAADGHGNQKEGGKGRSVFESEYDAAVYSDSDEKDEEGSDADEENAKGRGGRTYIVEDSDSPLDLLDRKALGSISSSKPVRSRVPAAKRGKVNIDGKLVIGMDSDDNDDPMVLDSNGNGNSREISLEGGINAYVDAIKGRDSVQRGRGGRLKFSNKREKGTHDEAMDIDDEGGLKYERPVKFGNGAANGTNGVRGGGVNSGRGGLNGKKYDPKAQRKGLGMAKVRGGRVVKSGERKGKEMKNRGTGGR</sequence>
<comment type="subcellular location">
    <subcellularLocation>
        <location evidence="1">Nucleus</location>
    </subcellularLocation>
</comment>
<dbReference type="PANTHER" id="PTHR48287">
    <property type="entry name" value="ARM REPEAT SUPERFAMILY PROTEIN"/>
    <property type="match status" value="1"/>
</dbReference>
<feature type="compositionally biased region" description="Basic and acidic residues" evidence="4">
    <location>
        <begin position="1250"/>
        <end position="1261"/>
    </location>
</feature>
<feature type="region of interest" description="Disordered" evidence="4">
    <location>
        <begin position="1117"/>
        <end position="1139"/>
    </location>
</feature>
<feature type="compositionally biased region" description="Acidic residues" evidence="4">
    <location>
        <begin position="1049"/>
        <end position="1062"/>
    </location>
</feature>
<comment type="caution">
    <text evidence="7">The sequence shown here is derived from an EMBL/GenBank/DDBJ whole genome shotgun (WGS) entry which is preliminary data.</text>
</comment>
<dbReference type="SUPFAM" id="SSF48371">
    <property type="entry name" value="ARM repeat"/>
    <property type="match status" value="1"/>
</dbReference>
<evidence type="ECO:0000259" key="6">
    <source>
        <dbReference type="Pfam" id="PF25772"/>
    </source>
</evidence>
<dbReference type="Proteomes" id="UP000664521">
    <property type="component" value="Unassembled WGS sequence"/>
</dbReference>
<evidence type="ECO:0000256" key="4">
    <source>
        <dbReference type="SAM" id="MobiDB-lite"/>
    </source>
</evidence>
<feature type="compositionally biased region" description="Basic and acidic residues" evidence="4">
    <location>
        <begin position="1018"/>
        <end position="1038"/>
    </location>
</feature>
<dbReference type="Pfam" id="PF25772">
    <property type="entry name" value="HEAT_RRP12_N"/>
    <property type="match status" value="1"/>
</dbReference>
<feature type="region of interest" description="Disordered" evidence="4">
    <location>
        <begin position="1163"/>
        <end position="1267"/>
    </location>
</feature>
<evidence type="ECO:0000313" key="8">
    <source>
        <dbReference type="Proteomes" id="UP000664521"/>
    </source>
</evidence>
<dbReference type="InterPro" id="IPR012978">
    <property type="entry name" value="HEAT_RRP12"/>
</dbReference>
<dbReference type="GO" id="GO:0005634">
    <property type="term" value="C:nucleus"/>
    <property type="evidence" value="ECO:0007669"/>
    <property type="project" value="UniProtKB-SubCell"/>
</dbReference>
<feature type="domain" description="RRP12 N-terminal HEAT" evidence="6">
    <location>
        <begin position="24"/>
        <end position="260"/>
    </location>
</feature>
<dbReference type="InterPro" id="IPR052087">
    <property type="entry name" value="RRP12"/>
</dbReference>
<keyword evidence="8" id="KW-1185">Reference proteome</keyword>
<evidence type="ECO:0000256" key="2">
    <source>
        <dbReference type="ARBA" id="ARBA00007690"/>
    </source>
</evidence>
<organism evidence="7 8">
    <name type="scientific">Heterodermia speciosa</name>
    <dbReference type="NCBI Taxonomy" id="116794"/>
    <lineage>
        <taxon>Eukaryota</taxon>
        <taxon>Fungi</taxon>
        <taxon>Dikarya</taxon>
        <taxon>Ascomycota</taxon>
        <taxon>Pezizomycotina</taxon>
        <taxon>Lecanoromycetes</taxon>
        <taxon>OSLEUM clade</taxon>
        <taxon>Lecanoromycetidae</taxon>
        <taxon>Caliciales</taxon>
        <taxon>Physciaceae</taxon>
        <taxon>Heterodermia</taxon>
    </lineage>
</organism>
<dbReference type="PANTHER" id="PTHR48287:SF1">
    <property type="entry name" value="ARM REPEAT SUPERFAMILY PROTEIN"/>
    <property type="match status" value="1"/>
</dbReference>
<feature type="domain" description="RRP12 HEAT" evidence="5">
    <location>
        <begin position="352"/>
        <end position="642"/>
    </location>
</feature>
<dbReference type="Pfam" id="PF08161">
    <property type="entry name" value="RRP12_HEAT"/>
    <property type="match status" value="1"/>
</dbReference>
<evidence type="ECO:0008006" key="9">
    <source>
        <dbReference type="Google" id="ProtNLM"/>
    </source>
</evidence>
<dbReference type="InterPro" id="IPR016024">
    <property type="entry name" value="ARM-type_fold"/>
</dbReference>
<gene>
    <name evidence="7" type="ORF">HETSPECPRED_009137</name>
</gene>
<evidence type="ECO:0000256" key="3">
    <source>
        <dbReference type="ARBA" id="ARBA00023242"/>
    </source>
</evidence>
<dbReference type="InterPro" id="IPR057860">
    <property type="entry name" value="HEAT_RRP12_N"/>
</dbReference>